<protein>
    <submittedName>
        <fullName evidence="1">Uncharacterized protein</fullName>
    </submittedName>
</protein>
<name>A0AAV4V1P7_9ARAC</name>
<comment type="caution">
    <text evidence="1">The sequence shown here is derived from an EMBL/GenBank/DDBJ whole genome shotgun (WGS) entry which is preliminary data.</text>
</comment>
<organism evidence="1 2">
    <name type="scientific">Caerostris darwini</name>
    <dbReference type="NCBI Taxonomy" id="1538125"/>
    <lineage>
        <taxon>Eukaryota</taxon>
        <taxon>Metazoa</taxon>
        <taxon>Ecdysozoa</taxon>
        <taxon>Arthropoda</taxon>
        <taxon>Chelicerata</taxon>
        <taxon>Arachnida</taxon>
        <taxon>Araneae</taxon>
        <taxon>Araneomorphae</taxon>
        <taxon>Entelegynae</taxon>
        <taxon>Araneoidea</taxon>
        <taxon>Araneidae</taxon>
        <taxon>Caerostris</taxon>
    </lineage>
</organism>
<evidence type="ECO:0000313" key="2">
    <source>
        <dbReference type="Proteomes" id="UP001054837"/>
    </source>
</evidence>
<proteinExistence type="predicted"/>
<reference evidence="1 2" key="1">
    <citation type="submission" date="2021-06" db="EMBL/GenBank/DDBJ databases">
        <title>Caerostris darwini draft genome.</title>
        <authorList>
            <person name="Kono N."/>
            <person name="Arakawa K."/>
        </authorList>
    </citation>
    <scope>NUCLEOTIDE SEQUENCE [LARGE SCALE GENOMIC DNA]</scope>
</reference>
<keyword evidence="2" id="KW-1185">Reference proteome</keyword>
<dbReference type="EMBL" id="BPLQ01012247">
    <property type="protein sequence ID" value="GIY63958.1"/>
    <property type="molecule type" value="Genomic_DNA"/>
</dbReference>
<accession>A0AAV4V1P7</accession>
<evidence type="ECO:0000313" key="1">
    <source>
        <dbReference type="EMBL" id="GIY63958.1"/>
    </source>
</evidence>
<dbReference type="AlphaFoldDB" id="A0AAV4V1P7"/>
<gene>
    <name evidence="1" type="ORF">CDAR_255391</name>
</gene>
<dbReference type="Proteomes" id="UP001054837">
    <property type="component" value="Unassembled WGS sequence"/>
</dbReference>
<sequence length="118" mass="13321">MLDAARLVRKPDMLSIRQFRSKTKMQTTFMQISNALSSIFNRSPFTPFTDDVECDANIQNISHSVVSLRQLRSTQSLPPRKLASYSINSRSGGLYLLQNTLFCGSFLNKDSARLFPGK</sequence>